<dbReference type="EMBL" id="CM042882">
    <property type="protein sequence ID" value="KAI4381701.1"/>
    <property type="molecule type" value="Genomic_DNA"/>
</dbReference>
<evidence type="ECO:0000313" key="1">
    <source>
        <dbReference type="EMBL" id="KAI4381701.1"/>
    </source>
</evidence>
<comment type="caution">
    <text evidence="1">The sequence shown here is derived from an EMBL/GenBank/DDBJ whole genome shotgun (WGS) entry which is preliminary data.</text>
</comment>
<gene>
    <name evidence="1" type="ORF">MLD38_007753</name>
</gene>
<proteinExistence type="predicted"/>
<evidence type="ECO:0000313" key="2">
    <source>
        <dbReference type="Proteomes" id="UP001057402"/>
    </source>
</evidence>
<keyword evidence="2" id="KW-1185">Reference proteome</keyword>
<dbReference type="Proteomes" id="UP001057402">
    <property type="component" value="Chromosome 3"/>
</dbReference>
<organism evidence="1 2">
    <name type="scientific">Melastoma candidum</name>
    <dbReference type="NCBI Taxonomy" id="119954"/>
    <lineage>
        <taxon>Eukaryota</taxon>
        <taxon>Viridiplantae</taxon>
        <taxon>Streptophyta</taxon>
        <taxon>Embryophyta</taxon>
        <taxon>Tracheophyta</taxon>
        <taxon>Spermatophyta</taxon>
        <taxon>Magnoliopsida</taxon>
        <taxon>eudicotyledons</taxon>
        <taxon>Gunneridae</taxon>
        <taxon>Pentapetalae</taxon>
        <taxon>rosids</taxon>
        <taxon>malvids</taxon>
        <taxon>Myrtales</taxon>
        <taxon>Melastomataceae</taxon>
        <taxon>Melastomatoideae</taxon>
        <taxon>Melastomateae</taxon>
        <taxon>Melastoma</taxon>
    </lineage>
</organism>
<protein>
    <submittedName>
        <fullName evidence="1">Uncharacterized protein</fullName>
    </submittedName>
</protein>
<reference evidence="2" key="1">
    <citation type="journal article" date="2023" name="Front. Plant Sci.">
        <title>Chromosomal-level genome assembly of Melastoma candidum provides insights into trichome evolution.</title>
        <authorList>
            <person name="Zhong Y."/>
            <person name="Wu W."/>
            <person name="Sun C."/>
            <person name="Zou P."/>
            <person name="Liu Y."/>
            <person name="Dai S."/>
            <person name="Zhou R."/>
        </authorList>
    </citation>
    <scope>NUCLEOTIDE SEQUENCE [LARGE SCALE GENOMIC DNA]</scope>
</reference>
<name>A0ACB9RTZ5_9MYRT</name>
<sequence>MVDTTAIEDGYFLIDSDDSWDIVDDFLKPERDVLPTHDLPASFVPGYSSSGSDMDDADMREDFISEIFSLERKRGLRDVFIHKDRPPTPTLQDIVERHVLPFLPAKSLCRFRAVCKAWDKWIAYPFFAHRQALEFQGISGVFTSLPYGETSFAGLNRRAHGVPDTSLRFLPEQVIILASHNGLLCCRGLETSCYYVCNPVTKKQWRLPNPNFHHGSKTAVGLVLDVGVFNFGANFEIVCVIPQPDSEFIVFEIYSSRTDSWRHTTDVCPELQDGNLIGNSFYREGCVHWMVDSGFVLMFDVKNEEFGIMKLPVGFGPSCALAKLGGELCYLEPREDGSGNRYILIYGDLDMRLKATVQLHINRVESAAEEPFRVLGLANDNILLLLLGRWQIAYDLKEKTSRVLDHWAVNGDHVRYLPYINSLVDVPQPCPRGSVEDY</sequence>
<accession>A0ACB9RTZ5</accession>